<protein>
    <submittedName>
        <fullName evidence="1">Uncharacterized protein</fullName>
    </submittedName>
</protein>
<name>A0A0E9TYT5_ANGAN</name>
<sequence length="80" mass="9429">MVVGSILQEQIHNLSECHLRKQSENYNSGFLAHTHTHTHTQTYGGLRCFGLMCFAFPRVKNSWIRPSFQRCHRPKHRSFM</sequence>
<evidence type="ECO:0000313" key="1">
    <source>
        <dbReference type="EMBL" id="JAH58804.1"/>
    </source>
</evidence>
<reference evidence="1" key="1">
    <citation type="submission" date="2014-11" db="EMBL/GenBank/DDBJ databases">
        <authorList>
            <person name="Amaro Gonzalez C."/>
        </authorList>
    </citation>
    <scope>NUCLEOTIDE SEQUENCE</scope>
</reference>
<dbReference type="EMBL" id="GBXM01049773">
    <property type="protein sequence ID" value="JAH58804.1"/>
    <property type="molecule type" value="Transcribed_RNA"/>
</dbReference>
<accession>A0A0E9TYT5</accession>
<proteinExistence type="predicted"/>
<reference evidence="1" key="2">
    <citation type="journal article" date="2015" name="Fish Shellfish Immunol.">
        <title>Early steps in the European eel (Anguilla anguilla)-Vibrio vulnificus interaction in the gills: Role of the RtxA13 toxin.</title>
        <authorList>
            <person name="Callol A."/>
            <person name="Pajuelo D."/>
            <person name="Ebbesson L."/>
            <person name="Teles M."/>
            <person name="MacKenzie S."/>
            <person name="Amaro C."/>
        </authorList>
    </citation>
    <scope>NUCLEOTIDE SEQUENCE</scope>
</reference>
<dbReference type="AlphaFoldDB" id="A0A0E9TYT5"/>
<organism evidence="1">
    <name type="scientific">Anguilla anguilla</name>
    <name type="common">European freshwater eel</name>
    <name type="synonym">Muraena anguilla</name>
    <dbReference type="NCBI Taxonomy" id="7936"/>
    <lineage>
        <taxon>Eukaryota</taxon>
        <taxon>Metazoa</taxon>
        <taxon>Chordata</taxon>
        <taxon>Craniata</taxon>
        <taxon>Vertebrata</taxon>
        <taxon>Euteleostomi</taxon>
        <taxon>Actinopterygii</taxon>
        <taxon>Neopterygii</taxon>
        <taxon>Teleostei</taxon>
        <taxon>Anguilliformes</taxon>
        <taxon>Anguillidae</taxon>
        <taxon>Anguilla</taxon>
    </lineage>
</organism>